<feature type="compositionally biased region" description="Low complexity" evidence="6">
    <location>
        <begin position="1523"/>
        <end position="1534"/>
    </location>
</feature>
<evidence type="ECO:0000256" key="3">
    <source>
        <dbReference type="ARBA" id="ARBA00022840"/>
    </source>
</evidence>
<keyword evidence="3 5" id="KW-0067">ATP-binding</keyword>
<keyword evidence="9" id="KW-1185">Reference proteome</keyword>
<organism evidence="8 9">
    <name type="scientific">Patella caerulea</name>
    <name type="common">Rayed Mediterranean limpet</name>
    <dbReference type="NCBI Taxonomy" id="87958"/>
    <lineage>
        <taxon>Eukaryota</taxon>
        <taxon>Metazoa</taxon>
        <taxon>Spiralia</taxon>
        <taxon>Lophotrochozoa</taxon>
        <taxon>Mollusca</taxon>
        <taxon>Gastropoda</taxon>
        <taxon>Patellogastropoda</taxon>
        <taxon>Patelloidea</taxon>
        <taxon>Patellidae</taxon>
        <taxon>Patella</taxon>
    </lineage>
</organism>
<dbReference type="GO" id="GO:0005524">
    <property type="term" value="F:ATP binding"/>
    <property type="evidence" value="ECO:0007669"/>
    <property type="project" value="UniProtKB-UniRule"/>
</dbReference>
<feature type="compositionally biased region" description="Basic residues" evidence="6">
    <location>
        <begin position="769"/>
        <end position="779"/>
    </location>
</feature>
<dbReference type="Pfam" id="PF00225">
    <property type="entry name" value="Kinesin"/>
    <property type="match status" value="1"/>
</dbReference>
<accession>A0AAN8JXV0</accession>
<dbReference type="PANTHER" id="PTHR21608">
    <property type="entry name" value="KINESIN-LIKE PROTEIN CG14535"/>
    <property type="match status" value="1"/>
</dbReference>
<comment type="similarity">
    <text evidence="5">Belongs to the TRAFAC class myosin-kinesin ATPase superfamily. Kinesin family.</text>
</comment>
<proteinExistence type="inferred from homology"/>
<dbReference type="GO" id="GO:0003777">
    <property type="term" value="F:microtubule motor activity"/>
    <property type="evidence" value="ECO:0007669"/>
    <property type="project" value="InterPro"/>
</dbReference>
<dbReference type="PANTHER" id="PTHR21608:SF7">
    <property type="entry name" value="KINESIN-LIKE PROTEIN CG14535"/>
    <property type="match status" value="1"/>
</dbReference>
<feature type="compositionally biased region" description="Basic and acidic residues" evidence="6">
    <location>
        <begin position="1750"/>
        <end position="1768"/>
    </location>
</feature>
<feature type="region of interest" description="Disordered" evidence="6">
    <location>
        <begin position="367"/>
        <end position="395"/>
    </location>
</feature>
<feature type="domain" description="Kinesin motor" evidence="7">
    <location>
        <begin position="427"/>
        <end position="773"/>
    </location>
</feature>
<dbReference type="InterPro" id="IPR027640">
    <property type="entry name" value="Kinesin-like_fam"/>
</dbReference>
<dbReference type="InterPro" id="IPR057090">
    <property type="entry name" value="HTH_KIF26A_B_1st"/>
</dbReference>
<feature type="compositionally biased region" description="Polar residues" evidence="6">
    <location>
        <begin position="970"/>
        <end position="988"/>
    </location>
</feature>
<dbReference type="GO" id="GO:0008017">
    <property type="term" value="F:microtubule binding"/>
    <property type="evidence" value="ECO:0007669"/>
    <property type="project" value="InterPro"/>
</dbReference>
<feature type="region of interest" description="Disordered" evidence="6">
    <location>
        <begin position="946"/>
        <end position="1001"/>
    </location>
</feature>
<keyword evidence="4" id="KW-0206">Cytoskeleton</keyword>
<feature type="compositionally biased region" description="Low complexity" evidence="6">
    <location>
        <begin position="1473"/>
        <end position="1498"/>
    </location>
</feature>
<feature type="compositionally biased region" description="Basic and acidic residues" evidence="6">
    <location>
        <begin position="1663"/>
        <end position="1687"/>
    </location>
</feature>
<feature type="compositionally biased region" description="Low complexity" evidence="6">
    <location>
        <begin position="1194"/>
        <end position="1217"/>
    </location>
</feature>
<feature type="compositionally biased region" description="Basic and acidic residues" evidence="6">
    <location>
        <begin position="1641"/>
        <end position="1651"/>
    </location>
</feature>
<dbReference type="SUPFAM" id="SSF52540">
    <property type="entry name" value="P-loop containing nucleoside triphosphate hydrolases"/>
    <property type="match status" value="1"/>
</dbReference>
<gene>
    <name evidence="8" type="ORF">SNE40_010388</name>
</gene>
<dbReference type="SMART" id="SM00129">
    <property type="entry name" value="KISc"/>
    <property type="match status" value="1"/>
</dbReference>
<feature type="compositionally biased region" description="Low complexity" evidence="6">
    <location>
        <begin position="1436"/>
        <end position="1447"/>
    </location>
</feature>
<evidence type="ECO:0000256" key="2">
    <source>
        <dbReference type="ARBA" id="ARBA00022741"/>
    </source>
</evidence>
<evidence type="ECO:0000313" key="9">
    <source>
        <dbReference type="Proteomes" id="UP001347796"/>
    </source>
</evidence>
<feature type="region of interest" description="Disordered" evidence="6">
    <location>
        <begin position="1016"/>
        <end position="1037"/>
    </location>
</feature>
<feature type="compositionally biased region" description="Basic residues" evidence="6">
    <location>
        <begin position="1688"/>
        <end position="1700"/>
    </location>
</feature>
<name>A0AAN8JXV0_PATCE</name>
<feature type="region of interest" description="Disordered" evidence="6">
    <location>
        <begin position="1102"/>
        <end position="1138"/>
    </location>
</feature>
<dbReference type="Gene3D" id="3.40.850.10">
    <property type="entry name" value="Kinesin motor domain"/>
    <property type="match status" value="1"/>
</dbReference>
<evidence type="ECO:0000313" key="8">
    <source>
        <dbReference type="EMBL" id="KAK6182778.1"/>
    </source>
</evidence>
<keyword evidence="5" id="KW-0505">Motor protein</keyword>
<comment type="caution">
    <text evidence="8">The sequence shown here is derived from an EMBL/GenBank/DDBJ whole genome shotgun (WGS) entry which is preliminary data.</text>
</comment>
<feature type="compositionally biased region" description="Polar residues" evidence="6">
    <location>
        <begin position="1704"/>
        <end position="1716"/>
    </location>
</feature>
<protein>
    <recommendedName>
        <fullName evidence="7">Kinesin motor domain-containing protein</fullName>
    </recommendedName>
</protein>
<evidence type="ECO:0000259" key="7">
    <source>
        <dbReference type="PROSITE" id="PS50067"/>
    </source>
</evidence>
<feature type="binding site" evidence="5">
    <location>
        <begin position="524"/>
        <end position="531"/>
    </location>
    <ligand>
        <name>ATP</name>
        <dbReference type="ChEBI" id="CHEBI:30616"/>
    </ligand>
</feature>
<feature type="region of interest" description="Disordered" evidence="6">
    <location>
        <begin position="768"/>
        <end position="802"/>
    </location>
</feature>
<feature type="region of interest" description="Disordered" evidence="6">
    <location>
        <begin position="1193"/>
        <end position="1224"/>
    </location>
</feature>
<feature type="compositionally biased region" description="Polar residues" evidence="6">
    <location>
        <begin position="1535"/>
        <end position="1550"/>
    </location>
</feature>
<dbReference type="PROSITE" id="PS50067">
    <property type="entry name" value="KINESIN_MOTOR_2"/>
    <property type="match status" value="1"/>
</dbReference>
<feature type="compositionally biased region" description="Low complexity" evidence="6">
    <location>
        <begin position="871"/>
        <end position="890"/>
    </location>
</feature>
<dbReference type="GO" id="GO:0005856">
    <property type="term" value="C:cytoskeleton"/>
    <property type="evidence" value="ECO:0007669"/>
    <property type="project" value="UniProtKB-SubCell"/>
</dbReference>
<keyword evidence="2 5" id="KW-0547">Nucleotide-binding</keyword>
<dbReference type="GO" id="GO:0007018">
    <property type="term" value="P:microtubule-based movement"/>
    <property type="evidence" value="ECO:0007669"/>
    <property type="project" value="InterPro"/>
</dbReference>
<sequence length="1849" mass="202204">MKHENERIISGSSSQEVYISNLDGPRASTPIRDILGTDVIVHQPQYHELEKFNNEDLAEDEDYPIRGTISPLTNQRIQRSLDQTGNELSFVFGRPSSPCVDQTIDGRCLSPINEQRPLSPSSEMFAMKQDVCNMASDKGIEGRVVQGGVCCEHCNNCLIDLKRQALRIMFPDNTTRNTPLKPMNYVKVEEKLQVPDNFRRYVKRERCDVCETPIRQLKQEAVAMIQSIQQAQSASSVPANIPALVGSYNIGAHQRNHQPNRYLSRTSKSSQFSSCVSSGIPLAAQAQAYLEQNAQSWLNPVNRHNQLITNRPNQQERIYAEVKNESNMGPHGRPPLPTSASHHYHSTVVARSGSPIVISSGIPTPTGSFLSRAAQKISKKKKRHQPPDPEPPPFPTNFCDIIRSSPPPAPPCLARGLGRLLNPGAGKVKVMLKICSPIVPGQQEQGRSFLTIDPRRKQVTVHDPTASGYITSASRRSAVAAPKMFAFDGVFSPDDSLTEVCAGSLSDILQSVVSGADGCLFSYGHSRLGKSFTMIGKDHSPQTLGVIPCAIAWLFKLISDQKETTGARFSVRVSAVEVSGTQEVLRDLLTEVSGGADGGSGSNGVYLREDPICGTQLENQSELRAPTAERAAFYFDAALAATSKHVEEDGRSSHLLFTLHVYQYRIEKANRAGLPGVAGGRSRLHLIDLGSTAKSKDPNNASLSLSALGNVIMALLNGQRHLPHRDSKIAQLLRDSLGNTTCRTCIIVHVSSALPHHAETLQVVQMAARMHRMKRRKAKMSSTSSEDSSNDGSGNFRRPYRGLRMGTLREDVLYSSSHSDPDNYTSSSEQSCDTAIYLGSNGGQSLSDRDFTDNEGPPRSVPRTNPRLPRRPGGSRSSGDEGSASDSGRSMTYSDHHRFISPGLESPVARADLPIQNILQMHSAPNSPQHHPSHSSRRINPHAKPLVTRSQMPADVRDASPHTPEKSQKAHSSSSRRQKCQDGQQSVRGEQWIDGPGSAIYTEPKNVSEHWIDGPQIFKKCPQSPKPDSSSRKKLKNVVVSSEERWIDGPREMISSGSKSTNKNQAMHTLSTVNDNQVPPSPSPKLKHATTGERALKQAIIKQIPDIKMRPESSISVESNTSTHAEAATSRPVSISSNDGQMKDCIDISENMVVKPFVRDWVEKHHEVPITIVTSDSPIKPIFHESVIKKLQTSSSSSYPSPTSSPSLSKKSDSIPPDAIFPKEPETTNRVTEWVRSVSMEMPDVLDTTFSSVSMADAETNTDHDSDFEQIASKTKLNVTFDSGEPEVNIVDTSYDSVDTSDCVSARDSIYEQDVEEKLESMHLLANQLTDNETLSSKSFSNDINESAEKEIRASAKLSSLAYSQGQSPVSSDNDNSCSVLEPCRLLLLRKPDGASNPNLSKDFFSEKCIDQSVLSINSDNVETVANMSRQNITLSEKTSTSTSQTNSKDKSNNKPNIKTKPPLPHKLNGTVKPSSLPKPSYSPSSSPKQTPSTPSSKDNSPEKKQKSILHNGKTSENKTKSKSNVTVSTSTSNGVAKTNSKPKTPNGNSKLPLLSHGSTKEAKSKKKDCKVTLKVSNGQMGENSSIKQCNDSDSGNDSGIVAAVEKKLLSPYSKITKPRTPSHSSSGHGSDNSSSISTELHCHHGSKSDKINGGTSSGYESMLRESEASCSSEHDDSASESSGERKKGSKRKNGTKRSRSAPGRTSDSPPDSCKQSPAAKRKTSSPSMKNKHGKSKEEPVDIKSYTTNDIDRLQRKRPDDETSERKEQVRQLLNKQETLKQELVMAKDTIMMERSGWSFDLFVAEYADLEDPNNITALQNETAILEKRVDACKSHVMMVTCFDSKTMN</sequence>
<dbReference type="InterPro" id="IPR036961">
    <property type="entry name" value="Kinesin_motor_dom_sf"/>
</dbReference>
<feature type="region of interest" description="Disordered" evidence="6">
    <location>
        <begin position="1433"/>
        <end position="1768"/>
    </location>
</feature>
<feature type="compositionally biased region" description="Basic residues" evidence="6">
    <location>
        <begin position="1720"/>
        <end position="1735"/>
    </location>
</feature>
<reference evidence="8 9" key="1">
    <citation type="submission" date="2024-01" db="EMBL/GenBank/DDBJ databases">
        <title>The genome of the rayed Mediterranean limpet Patella caerulea (Linnaeus, 1758).</title>
        <authorList>
            <person name="Anh-Thu Weber A."/>
            <person name="Halstead-Nussloch G."/>
        </authorList>
    </citation>
    <scope>NUCLEOTIDE SEQUENCE [LARGE SCALE GENOMIC DNA]</scope>
    <source>
        <strain evidence="8">AATW-2023a</strain>
        <tissue evidence="8">Whole specimen</tissue>
    </source>
</reference>
<dbReference type="InterPro" id="IPR001752">
    <property type="entry name" value="Kinesin_motor_dom"/>
</dbReference>
<dbReference type="PRINTS" id="PR00380">
    <property type="entry name" value="KINESINHEAVY"/>
</dbReference>
<keyword evidence="4" id="KW-0963">Cytoplasm</keyword>
<feature type="compositionally biased region" description="Polar residues" evidence="6">
    <location>
        <begin position="814"/>
        <end position="833"/>
    </location>
</feature>
<comment type="subcellular location">
    <subcellularLocation>
        <location evidence="1">Cytoplasm</location>
        <location evidence="1">Cytoskeleton</location>
    </subcellularLocation>
</comment>
<evidence type="ECO:0000256" key="4">
    <source>
        <dbReference type="ARBA" id="ARBA00023212"/>
    </source>
</evidence>
<evidence type="ECO:0000256" key="1">
    <source>
        <dbReference type="ARBA" id="ARBA00004245"/>
    </source>
</evidence>
<feature type="compositionally biased region" description="Polar residues" evidence="6">
    <location>
        <begin position="1113"/>
        <end position="1124"/>
    </location>
</feature>
<dbReference type="Proteomes" id="UP001347796">
    <property type="component" value="Unassembled WGS sequence"/>
</dbReference>
<feature type="compositionally biased region" description="Basic and acidic residues" evidence="6">
    <location>
        <begin position="955"/>
        <end position="968"/>
    </location>
</feature>
<dbReference type="InterPro" id="IPR027417">
    <property type="entry name" value="P-loop_NTPase"/>
</dbReference>
<evidence type="ECO:0000256" key="5">
    <source>
        <dbReference type="PROSITE-ProRule" id="PRU00283"/>
    </source>
</evidence>
<feature type="compositionally biased region" description="Low complexity" evidence="6">
    <location>
        <begin position="780"/>
        <end position="795"/>
    </location>
</feature>
<feature type="compositionally biased region" description="Polar residues" evidence="6">
    <location>
        <begin position="1575"/>
        <end position="1598"/>
    </location>
</feature>
<feature type="region of interest" description="Disordered" evidence="6">
    <location>
        <begin position="814"/>
        <end position="908"/>
    </location>
</feature>
<evidence type="ECO:0000256" key="6">
    <source>
        <dbReference type="SAM" id="MobiDB-lite"/>
    </source>
</evidence>
<feature type="compositionally biased region" description="Low complexity" evidence="6">
    <location>
        <begin position="1623"/>
        <end position="1638"/>
    </location>
</feature>
<dbReference type="Pfam" id="PF23081">
    <property type="entry name" value="HTH_KIF26A_B_1st"/>
    <property type="match status" value="1"/>
</dbReference>
<dbReference type="EMBL" id="JAZGQO010000007">
    <property type="protein sequence ID" value="KAK6182778.1"/>
    <property type="molecule type" value="Genomic_DNA"/>
</dbReference>